<organism evidence="1 2">
    <name type="scientific">Melastoma candidum</name>
    <dbReference type="NCBI Taxonomy" id="119954"/>
    <lineage>
        <taxon>Eukaryota</taxon>
        <taxon>Viridiplantae</taxon>
        <taxon>Streptophyta</taxon>
        <taxon>Embryophyta</taxon>
        <taxon>Tracheophyta</taxon>
        <taxon>Spermatophyta</taxon>
        <taxon>Magnoliopsida</taxon>
        <taxon>eudicotyledons</taxon>
        <taxon>Gunneridae</taxon>
        <taxon>Pentapetalae</taxon>
        <taxon>rosids</taxon>
        <taxon>malvids</taxon>
        <taxon>Myrtales</taxon>
        <taxon>Melastomataceae</taxon>
        <taxon>Melastomatoideae</taxon>
        <taxon>Melastomateae</taxon>
        <taxon>Melastoma</taxon>
    </lineage>
</organism>
<evidence type="ECO:0000313" key="1">
    <source>
        <dbReference type="EMBL" id="KAI4326072.1"/>
    </source>
</evidence>
<gene>
    <name evidence="1" type="ORF">MLD38_031422</name>
</gene>
<dbReference type="Proteomes" id="UP001057402">
    <property type="component" value="Chromosome 9"/>
</dbReference>
<proteinExistence type="predicted"/>
<name>A0ACB9MR78_9MYRT</name>
<accession>A0ACB9MR78</accession>
<evidence type="ECO:0000313" key="2">
    <source>
        <dbReference type="Proteomes" id="UP001057402"/>
    </source>
</evidence>
<sequence>MREEQMHKYLFLFLLLLLLPATTHQTPALPSDAVSLLSFKSSADLDHRLPFTPLLSPFDFCRWPGVSCSPSNRVLRLSLPSFSLRGTFSPSTLSRLSFLRSLDLRNNSLSGPLPDLSSLPLLTTLILSRNSFQGSFPPSLPSLLRLSVLDLSHNNFSGPVPLDVLRLYRLHILLLDSNLFDGPLPPFNQTSLTVLNVSFNNFTGPIPATPALSRFRPNTFDGNAGLCGEIINRPCNHTPFFGSSPGNDTLGGSNSSVPIGQSDSSPPQNTVAFSPPLAEGKKTARRTGVVVLGILICVLCVVLVGSVWFIIIRGRDRRMSEEMPVAEQPHPGTSEGRRGAVNPELNPKVKSSKPEEGRIESASKSGYLIFSPGESELYSLEQLMKASAELLGRGTIGTTYKAVLDNRLVVTVKRLDSGKTACTSEDAFEKHLDIVGGLRHPNLVPVRAYFQAKCERLVIFDYQPNGSLHNLIHGSRSARAKPLHWTSILKIAEDVTLGLVYLHQASRMIHGNLKSSNVLLGSDFEACLTDYCLSVLADDNSSNSSEDPDSASYKAPETRKSIRQATFKSDVYAFGVLLLELLTGKHPSQHPFLSPSEMPDWVTAMREEDEGDERLAMLVEVATFCRTMSPEQRPSIGHVLKIIEGIKDSAMADDNHST</sequence>
<reference evidence="2" key="1">
    <citation type="journal article" date="2023" name="Front. Plant Sci.">
        <title>Chromosomal-level genome assembly of Melastoma candidum provides insights into trichome evolution.</title>
        <authorList>
            <person name="Zhong Y."/>
            <person name="Wu W."/>
            <person name="Sun C."/>
            <person name="Zou P."/>
            <person name="Liu Y."/>
            <person name="Dai S."/>
            <person name="Zhou R."/>
        </authorList>
    </citation>
    <scope>NUCLEOTIDE SEQUENCE [LARGE SCALE GENOMIC DNA]</scope>
</reference>
<dbReference type="EMBL" id="CM042888">
    <property type="protein sequence ID" value="KAI4326072.1"/>
    <property type="molecule type" value="Genomic_DNA"/>
</dbReference>
<protein>
    <submittedName>
        <fullName evidence="1">Uncharacterized protein</fullName>
    </submittedName>
</protein>
<comment type="caution">
    <text evidence="1">The sequence shown here is derived from an EMBL/GenBank/DDBJ whole genome shotgun (WGS) entry which is preliminary data.</text>
</comment>
<keyword evidence="2" id="KW-1185">Reference proteome</keyword>